<evidence type="ECO:0000256" key="3">
    <source>
        <dbReference type="ARBA" id="ARBA00022692"/>
    </source>
</evidence>
<feature type="transmembrane region" description="Helical" evidence="6">
    <location>
        <begin position="35"/>
        <end position="54"/>
    </location>
</feature>
<name>A0A0G1EP46_9BACT</name>
<gene>
    <name evidence="8" type="ORF">UV61_C0024G0005</name>
</gene>
<evidence type="ECO:0000256" key="1">
    <source>
        <dbReference type="ARBA" id="ARBA00004141"/>
    </source>
</evidence>
<evidence type="ECO:0000259" key="7">
    <source>
        <dbReference type="Pfam" id="PF00892"/>
    </source>
</evidence>
<dbReference type="Proteomes" id="UP000034050">
    <property type="component" value="Unassembled WGS sequence"/>
</dbReference>
<proteinExistence type="inferred from homology"/>
<feature type="domain" description="EamA" evidence="7">
    <location>
        <begin position="154"/>
        <end position="290"/>
    </location>
</feature>
<dbReference type="SUPFAM" id="SSF103481">
    <property type="entry name" value="Multidrug resistance efflux transporter EmrE"/>
    <property type="match status" value="2"/>
</dbReference>
<protein>
    <submittedName>
        <fullName evidence="8">Permease of the drug/metabolite transporter (DMT) superfamily</fullName>
    </submittedName>
</protein>
<evidence type="ECO:0000313" key="8">
    <source>
        <dbReference type="EMBL" id="KKS84791.1"/>
    </source>
</evidence>
<evidence type="ECO:0000256" key="4">
    <source>
        <dbReference type="ARBA" id="ARBA00022989"/>
    </source>
</evidence>
<evidence type="ECO:0000256" key="5">
    <source>
        <dbReference type="ARBA" id="ARBA00023136"/>
    </source>
</evidence>
<dbReference type="PANTHER" id="PTHR32322:SF2">
    <property type="entry name" value="EAMA DOMAIN-CONTAINING PROTEIN"/>
    <property type="match status" value="1"/>
</dbReference>
<feature type="domain" description="EamA" evidence="7">
    <location>
        <begin position="6"/>
        <end position="136"/>
    </location>
</feature>
<dbReference type="InterPro" id="IPR037185">
    <property type="entry name" value="EmrE-like"/>
</dbReference>
<reference evidence="8 9" key="1">
    <citation type="journal article" date="2015" name="Nature">
        <title>rRNA introns, odd ribosomes, and small enigmatic genomes across a large radiation of phyla.</title>
        <authorList>
            <person name="Brown C.T."/>
            <person name="Hug L.A."/>
            <person name="Thomas B.C."/>
            <person name="Sharon I."/>
            <person name="Castelle C.J."/>
            <person name="Singh A."/>
            <person name="Wilkins M.J."/>
            <person name="Williams K.H."/>
            <person name="Banfield J.F."/>
        </authorList>
    </citation>
    <scope>NUCLEOTIDE SEQUENCE [LARGE SCALE GENOMIC DNA]</scope>
</reference>
<evidence type="ECO:0000256" key="2">
    <source>
        <dbReference type="ARBA" id="ARBA00007362"/>
    </source>
</evidence>
<dbReference type="InterPro" id="IPR000620">
    <property type="entry name" value="EamA_dom"/>
</dbReference>
<accession>A0A0G1EP46</accession>
<dbReference type="AlphaFoldDB" id="A0A0G1EP46"/>
<dbReference type="GO" id="GO:0016020">
    <property type="term" value="C:membrane"/>
    <property type="evidence" value="ECO:0007669"/>
    <property type="project" value="UniProtKB-SubCell"/>
</dbReference>
<feature type="transmembrane region" description="Helical" evidence="6">
    <location>
        <begin position="273"/>
        <end position="295"/>
    </location>
</feature>
<dbReference type="EMBL" id="LCFD01000024">
    <property type="protein sequence ID" value="KKS84791.1"/>
    <property type="molecule type" value="Genomic_DNA"/>
</dbReference>
<evidence type="ECO:0000313" key="9">
    <source>
        <dbReference type="Proteomes" id="UP000034050"/>
    </source>
</evidence>
<evidence type="ECO:0000256" key="6">
    <source>
        <dbReference type="SAM" id="Phobius"/>
    </source>
</evidence>
<keyword evidence="5 6" id="KW-0472">Membrane</keyword>
<comment type="caution">
    <text evidence="8">The sequence shown here is derived from an EMBL/GenBank/DDBJ whole genome shotgun (WGS) entry which is preliminary data.</text>
</comment>
<feature type="transmembrane region" description="Helical" evidence="6">
    <location>
        <begin position="182"/>
        <end position="203"/>
    </location>
</feature>
<dbReference type="InterPro" id="IPR050638">
    <property type="entry name" value="AA-Vitamin_Transporters"/>
</dbReference>
<comment type="subcellular location">
    <subcellularLocation>
        <location evidence="1">Membrane</location>
        <topology evidence="1">Multi-pass membrane protein</topology>
    </subcellularLocation>
</comment>
<keyword evidence="3 6" id="KW-0812">Transmembrane</keyword>
<feature type="transmembrane region" description="Helical" evidence="6">
    <location>
        <begin position="248"/>
        <end position="267"/>
    </location>
</feature>
<keyword evidence="4 6" id="KW-1133">Transmembrane helix</keyword>
<feature type="transmembrane region" description="Helical" evidence="6">
    <location>
        <begin position="66"/>
        <end position="86"/>
    </location>
</feature>
<comment type="similarity">
    <text evidence="2">Belongs to the EamA transporter family.</text>
</comment>
<dbReference type="STRING" id="1618446.UV61_C0024G0005"/>
<feature type="transmembrane region" description="Helical" evidence="6">
    <location>
        <begin position="122"/>
        <end position="140"/>
    </location>
</feature>
<feature type="transmembrane region" description="Helical" evidence="6">
    <location>
        <begin position="152"/>
        <end position="170"/>
    </location>
</feature>
<feature type="transmembrane region" description="Helical" evidence="6">
    <location>
        <begin position="218"/>
        <end position="236"/>
    </location>
</feature>
<dbReference type="PANTHER" id="PTHR32322">
    <property type="entry name" value="INNER MEMBRANE TRANSPORTER"/>
    <property type="match status" value="1"/>
</dbReference>
<organism evidence="8 9">
    <name type="scientific">Candidatus Gottesmanbacteria bacterium GW2011_GWB1_43_11</name>
    <dbReference type="NCBI Taxonomy" id="1618446"/>
    <lineage>
        <taxon>Bacteria</taxon>
        <taxon>Candidatus Gottesmaniibacteriota</taxon>
    </lineage>
</organism>
<sequence>MSSATIALIALLGATFFWSTANVVGKILLQTFAPFTLAFLRFFLATIVILPFFLKQKPVSFKKLIREVLPISLFSTGNIMLFYLGLTRTTANASAVIYTATPLIVAVLSKILLHERLNFKKTLGIGLGFVGALTIVLLPVLTTGESFSSGDFGGNLLVLLAAFSWALYTIGSQRLAKRYSPLTISTVSIVVSALVFLLLTWFFEQLPTSAQVFVPKQFGLLLHLAILVTVATYLLYQWAILHSSATTVSLSNYLQPVFAVFLGILILGEKLTWGFIIGSVLVFTGVFLTSGAQVLRELSKLWRHLK</sequence>
<dbReference type="Pfam" id="PF00892">
    <property type="entry name" value="EamA"/>
    <property type="match status" value="2"/>
</dbReference>